<dbReference type="GO" id="GO:0032259">
    <property type="term" value="P:methylation"/>
    <property type="evidence" value="ECO:0007669"/>
    <property type="project" value="UniProtKB-KW"/>
</dbReference>
<dbReference type="SUPFAM" id="SSF53335">
    <property type="entry name" value="S-adenosyl-L-methionine-dependent methyltransferases"/>
    <property type="match status" value="1"/>
</dbReference>
<dbReference type="PANTHER" id="PTHR40036">
    <property type="entry name" value="MACROCIN O-METHYLTRANSFERASE"/>
    <property type="match status" value="1"/>
</dbReference>
<dbReference type="PANTHER" id="PTHR40036:SF1">
    <property type="entry name" value="MACROCIN O-METHYLTRANSFERASE"/>
    <property type="match status" value="1"/>
</dbReference>
<evidence type="ECO:0000313" key="1">
    <source>
        <dbReference type="EMBL" id="MWV69875.1"/>
    </source>
</evidence>
<keyword evidence="1" id="KW-0808">Transferase</keyword>
<proteinExistence type="predicted"/>
<dbReference type="Pfam" id="PF05711">
    <property type="entry name" value="TylF"/>
    <property type="match status" value="1"/>
</dbReference>
<reference evidence="1 2" key="1">
    <citation type="submission" date="2019-12" db="EMBL/GenBank/DDBJ databases">
        <title>Multi-Generational Helicobacter saguini Isolates.</title>
        <authorList>
            <person name="Mannion A."/>
            <person name="Shen Z."/>
            <person name="Fox J.G."/>
        </authorList>
    </citation>
    <scope>NUCLEOTIDE SEQUENCE [LARGE SCALE GENOMIC DNA]</scope>
    <source>
        <strain evidence="2">16-048 (F4)</strain>
    </source>
</reference>
<dbReference type="AlphaFoldDB" id="A0A6L7DF60"/>
<dbReference type="GO" id="GO:0008168">
    <property type="term" value="F:methyltransferase activity"/>
    <property type="evidence" value="ECO:0007669"/>
    <property type="project" value="UniProtKB-KW"/>
</dbReference>
<gene>
    <name evidence="1" type="ORF">DCO61_07645</name>
</gene>
<organism evidence="1 2">
    <name type="scientific">Helicobacter saguini</name>
    <dbReference type="NCBI Taxonomy" id="1548018"/>
    <lineage>
        <taxon>Bacteria</taxon>
        <taxon>Pseudomonadati</taxon>
        <taxon>Campylobacterota</taxon>
        <taxon>Epsilonproteobacteria</taxon>
        <taxon>Campylobacterales</taxon>
        <taxon>Helicobacteraceae</taxon>
        <taxon>Helicobacter</taxon>
    </lineage>
</organism>
<dbReference type="EMBL" id="QBIU01000001">
    <property type="protein sequence ID" value="MWV69875.1"/>
    <property type="molecule type" value="Genomic_DNA"/>
</dbReference>
<dbReference type="InterPro" id="IPR029063">
    <property type="entry name" value="SAM-dependent_MTases_sf"/>
</dbReference>
<dbReference type="InterPro" id="IPR008884">
    <property type="entry name" value="TylF_MeTrfase"/>
</dbReference>
<dbReference type="RefSeq" id="WP_118962080.1">
    <property type="nucleotide sequence ID" value="NZ_QBIU01000001.1"/>
</dbReference>
<comment type="caution">
    <text evidence="1">The sequence shown here is derived from an EMBL/GenBank/DDBJ whole genome shotgun (WGS) entry which is preliminary data.</text>
</comment>
<dbReference type="Gene3D" id="3.40.50.150">
    <property type="entry name" value="Vaccinia Virus protein VP39"/>
    <property type="match status" value="1"/>
</dbReference>
<sequence>MLIQKYNYDMKDKLNNFEKYVPRQALARFLARYELFKIIQSTKGHIVECGVQWGGGVMAFAKLCASLDIFNINRKVIGFDTFCGFPNVSKQDLSSKDDLNALKKGGFNSFESILDEMQDCIDEFDSNRFLNQFIKIELVKGDATQTIPQYVEKNPHILISLLFLDFDLYEPTKVALECLAHRVVKGGIIAFDEINNDRWHGESVAALEYFKSFNKCEIKSFSFEPNISYMIVE</sequence>
<protein>
    <submittedName>
        <fullName evidence="1">Class I SAM-dependent methyltransferase</fullName>
    </submittedName>
</protein>
<keyword evidence="1" id="KW-0489">Methyltransferase</keyword>
<evidence type="ECO:0000313" key="2">
    <source>
        <dbReference type="Proteomes" id="UP000477070"/>
    </source>
</evidence>
<name>A0A6L7DF60_9HELI</name>
<dbReference type="Proteomes" id="UP000477070">
    <property type="component" value="Unassembled WGS sequence"/>
</dbReference>
<accession>A0A6L7DF60</accession>